<dbReference type="AlphaFoldDB" id="A0A835IB99"/>
<dbReference type="OrthoDB" id="773208at2759"/>
<dbReference type="Gene3D" id="3.80.10.10">
    <property type="entry name" value="Ribonuclease Inhibitor"/>
    <property type="match status" value="3"/>
</dbReference>
<name>A0A835IB99_9MAGN</name>
<evidence type="ECO:0000313" key="3">
    <source>
        <dbReference type="Proteomes" id="UP000631114"/>
    </source>
</evidence>
<gene>
    <name evidence="2" type="ORF">IFM89_009448</name>
</gene>
<reference evidence="2 3" key="1">
    <citation type="submission" date="2020-10" db="EMBL/GenBank/DDBJ databases">
        <title>The Coptis chinensis genome and diversification of protoberbering-type alkaloids.</title>
        <authorList>
            <person name="Wang B."/>
            <person name="Shu S."/>
            <person name="Song C."/>
            <person name="Liu Y."/>
        </authorList>
    </citation>
    <scope>NUCLEOTIDE SEQUENCE [LARGE SCALE GENOMIC DNA]</scope>
    <source>
        <strain evidence="2">HL-2020</strain>
        <tissue evidence="2">Leaf</tissue>
    </source>
</reference>
<feature type="domain" description="R13L1/DRL21-like LRR repeat region" evidence="1">
    <location>
        <begin position="83"/>
        <end position="210"/>
    </location>
</feature>
<evidence type="ECO:0000313" key="2">
    <source>
        <dbReference type="EMBL" id="KAF9613622.1"/>
    </source>
</evidence>
<dbReference type="PANTHER" id="PTHR47186">
    <property type="entry name" value="LEUCINE-RICH REPEAT-CONTAINING PROTEIN 57"/>
    <property type="match status" value="1"/>
</dbReference>
<evidence type="ECO:0000259" key="1">
    <source>
        <dbReference type="Pfam" id="PF25019"/>
    </source>
</evidence>
<keyword evidence="3" id="KW-1185">Reference proteome</keyword>
<comment type="caution">
    <text evidence="2">The sequence shown here is derived from an EMBL/GenBank/DDBJ whole genome shotgun (WGS) entry which is preliminary data.</text>
</comment>
<dbReference type="InterPro" id="IPR032675">
    <property type="entry name" value="LRR_dom_sf"/>
</dbReference>
<dbReference type="EMBL" id="JADFTS010000003">
    <property type="protein sequence ID" value="KAF9613622.1"/>
    <property type="molecule type" value="Genomic_DNA"/>
</dbReference>
<organism evidence="2 3">
    <name type="scientific">Coptis chinensis</name>
    <dbReference type="NCBI Taxonomy" id="261450"/>
    <lineage>
        <taxon>Eukaryota</taxon>
        <taxon>Viridiplantae</taxon>
        <taxon>Streptophyta</taxon>
        <taxon>Embryophyta</taxon>
        <taxon>Tracheophyta</taxon>
        <taxon>Spermatophyta</taxon>
        <taxon>Magnoliopsida</taxon>
        <taxon>Ranunculales</taxon>
        <taxon>Ranunculaceae</taxon>
        <taxon>Coptidoideae</taxon>
        <taxon>Coptis</taxon>
    </lineage>
</organism>
<protein>
    <recommendedName>
        <fullName evidence="1">R13L1/DRL21-like LRR repeat region domain-containing protein</fullName>
    </recommendedName>
</protein>
<dbReference type="InterPro" id="IPR056789">
    <property type="entry name" value="LRR_R13L1-DRL21"/>
</dbReference>
<dbReference type="SUPFAM" id="SSF52058">
    <property type="entry name" value="L domain-like"/>
    <property type="match status" value="1"/>
</dbReference>
<sequence length="543" mass="62470">MDMMKELPETVCNLFNLQTLKLDGCYSLKKLPERIGKLRNLRHLELKGTDQLNYFPRGLERLSCLRTLSTVIFDRGGGKGCQIGELKLLDHIQGELRIKGLEQVTDSKQAELNKKEKLRSLALFFSEERQADAREEKMKRIESVLDGLQPHTNLARLRIQDYEGNVFPSWISSNTALPNLVKLELSCCNQCSELPALGTLQYLEFLTLSELGSVKRIGREFYGLGSTNGGENSVQSIVEFPKLHTLVIENMKECKEWHLPFRRGIEIFPMLRKLVVASFMNLQMLPLGLRKLKSLEELSLFRVKFRDLKFFGIITRNSDDDNVQEEGGESAPPVIVFPVLKELRLSDMLEWEEQENEIKLPIRRDEEEGFIMPCLRELDISYCPKLKVVPHYLFSPALRSVRIANCPQLTGWQPCLPPLLEKLQLWNETGILSKSIVALISGIGSPDHNKNDYPNLHSFSIWYSRQSSLPQGLNQLTAIQTLHFSSCQFLDFTPEDLKHLPLLQLLKIRGCPILEERCRKRESWTTNSHIPKIILDWRNFVLE</sequence>
<dbReference type="Pfam" id="PF25019">
    <property type="entry name" value="LRR_R13L1-DRL21"/>
    <property type="match status" value="1"/>
</dbReference>
<proteinExistence type="predicted"/>
<dbReference type="PANTHER" id="PTHR47186:SF30">
    <property type="entry name" value="EF-HAND DOMAIN-CONTAINING PROTEIN"/>
    <property type="match status" value="1"/>
</dbReference>
<accession>A0A835IB99</accession>
<dbReference type="Proteomes" id="UP000631114">
    <property type="component" value="Unassembled WGS sequence"/>
</dbReference>